<evidence type="ECO:0000259" key="14">
    <source>
        <dbReference type="SMART" id="SM00563"/>
    </source>
</evidence>
<evidence type="ECO:0000256" key="4">
    <source>
        <dbReference type="ARBA" id="ARBA00022787"/>
    </source>
</evidence>
<evidence type="ECO:0000256" key="12">
    <source>
        <dbReference type="RuleBase" id="RU365062"/>
    </source>
</evidence>
<feature type="signal peptide" evidence="13">
    <location>
        <begin position="1"/>
        <end position="19"/>
    </location>
</feature>
<sequence>MQRLLSIAVVSNVGLLCKAAMNCGFCSVQVNGLPHLIAALENSKRDRGQGILTIANHISTLDDPVTWGILPAQYFFNPRNTRWALGASDIMFTNPVFSTFFHLGQTLETFRGNGIHQPALDTAIEKVNQGNWVHLYGEGKVNQPDTYVFDKDGFPRLPRFKWGVGRIVMEANIPPVVIPMWLTGYNNLMPEGRKFPYKYFPRPGAQLSVTFGDPIPTEEIKKALGVLDINSDRDSGEKLPGWLGDEANRLTETKGKTVDAAKIRSEVTAILQRAVESLGRSVLQRTTSNQNTH</sequence>
<dbReference type="STRING" id="68775.A0A5C3MCT3"/>
<dbReference type="Pfam" id="PF01553">
    <property type="entry name" value="Acyltransferase"/>
    <property type="match status" value="1"/>
</dbReference>
<organism evidence="15 16">
    <name type="scientific">Crucibulum laeve</name>
    <dbReference type="NCBI Taxonomy" id="68775"/>
    <lineage>
        <taxon>Eukaryota</taxon>
        <taxon>Fungi</taxon>
        <taxon>Dikarya</taxon>
        <taxon>Basidiomycota</taxon>
        <taxon>Agaricomycotina</taxon>
        <taxon>Agaricomycetes</taxon>
        <taxon>Agaricomycetidae</taxon>
        <taxon>Agaricales</taxon>
        <taxon>Agaricineae</taxon>
        <taxon>Nidulariaceae</taxon>
        <taxon>Crucibulum</taxon>
    </lineage>
</organism>
<dbReference type="OrthoDB" id="193467at2759"/>
<dbReference type="InterPro" id="IPR000872">
    <property type="entry name" value="Tafazzin"/>
</dbReference>
<dbReference type="SUPFAM" id="SSF69593">
    <property type="entry name" value="Glycerol-3-phosphate (1)-acyltransferase"/>
    <property type="match status" value="1"/>
</dbReference>
<dbReference type="PRINTS" id="PR00979">
    <property type="entry name" value="TAFAZZIN"/>
</dbReference>
<keyword evidence="6" id="KW-0443">Lipid metabolism</keyword>
<keyword evidence="7" id="KW-0496">Mitochondrion</keyword>
<keyword evidence="5" id="KW-0999">Mitochondrion inner membrane</keyword>
<evidence type="ECO:0000313" key="16">
    <source>
        <dbReference type="Proteomes" id="UP000308652"/>
    </source>
</evidence>
<reference evidence="15 16" key="1">
    <citation type="journal article" date="2019" name="Nat. Ecol. Evol.">
        <title>Megaphylogeny resolves global patterns of mushroom evolution.</title>
        <authorList>
            <person name="Varga T."/>
            <person name="Krizsan K."/>
            <person name="Foldi C."/>
            <person name="Dima B."/>
            <person name="Sanchez-Garcia M."/>
            <person name="Sanchez-Ramirez S."/>
            <person name="Szollosi G.J."/>
            <person name="Szarkandi J.G."/>
            <person name="Papp V."/>
            <person name="Albert L."/>
            <person name="Andreopoulos W."/>
            <person name="Angelini C."/>
            <person name="Antonin V."/>
            <person name="Barry K.W."/>
            <person name="Bougher N.L."/>
            <person name="Buchanan P."/>
            <person name="Buyck B."/>
            <person name="Bense V."/>
            <person name="Catcheside P."/>
            <person name="Chovatia M."/>
            <person name="Cooper J."/>
            <person name="Damon W."/>
            <person name="Desjardin D."/>
            <person name="Finy P."/>
            <person name="Geml J."/>
            <person name="Haridas S."/>
            <person name="Hughes K."/>
            <person name="Justo A."/>
            <person name="Karasinski D."/>
            <person name="Kautmanova I."/>
            <person name="Kiss B."/>
            <person name="Kocsube S."/>
            <person name="Kotiranta H."/>
            <person name="LaButti K.M."/>
            <person name="Lechner B.E."/>
            <person name="Liimatainen K."/>
            <person name="Lipzen A."/>
            <person name="Lukacs Z."/>
            <person name="Mihaltcheva S."/>
            <person name="Morgado L.N."/>
            <person name="Niskanen T."/>
            <person name="Noordeloos M.E."/>
            <person name="Ohm R.A."/>
            <person name="Ortiz-Santana B."/>
            <person name="Ovrebo C."/>
            <person name="Racz N."/>
            <person name="Riley R."/>
            <person name="Savchenko A."/>
            <person name="Shiryaev A."/>
            <person name="Soop K."/>
            <person name="Spirin V."/>
            <person name="Szebenyi C."/>
            <person name="Tomsovsky M."/>
            <person name="Tulloss R.E."/>
            <person name="Uehling J."/>
            <person name="Grigoriev I.V."/>
            <person name="Vagvolgyi C."/>
            <person name="Papp T."/>
            <person name="Martin F.M."/>
            <person name="Miettinen O."/>
            <person name="Hibbett D.S."/>
            <person name="Nagy L.G."/>
        </authorList>
    </citation>
    <scope>NUCLEOTIDE SEQUENCE [LARGE SCALE GENOMIC DNA]</scope>
    <source>
        <strain evidence="15 16">CBS 166.37</strain>
    </source>
</reference>
<accession>A0A5C3MCT3</accession>
<evidence type="ECO:0000256" key="6">
    <source>
        <dbReference type="ARBA" id="ARBA00023098"/>
    </source>
</evidence>
<keyword evidence="3 15" id="KW-0808">Transferase</keyword>
<evidence type="ECO:0000256" key="11">
    <source>
        <dbReference type="ARBA" id="ARBA00047906"/>
    </source>
</evidence>
<dbReference type="GO" id="GO:0047184">
    <property type="term" value="F:1-acylglycerophosphocholine O-acyltransferase activity"/>
    <property type="evidence" value="ECO:0007669"/>
    <property type="project" value="TreeGrafter"/>
</dbReference>
<dbReference type="PANTHER" id="PTHR12497">
    <property type="entry name" value="TAZ PROTEIN TAFAZZIN"/>
    <property type="match status" value="1"/>
</dbReference>
<comment type="subcellular location">
    <subcellularLocation>
        <location evidence="1">Mitochondrion inner membrane</location>
        <topology evidence="1">Peripheral membrane protein</topology>
        <orientation evidence="1">Intermembrane side</orientation>
    </subcellularLocation>
    <subcellularLocation>
        <location evidence="10">Mitochondrion outer membrane</location>
        <topology evidence="10">Peripheral membrane protein</topology>
        <orientation evidence="10">Intermembrane side</orientation>
    </subcellularLocation>
</comment>
<evidence type="ECO:0000256" key="9">
    <source>
        <dbReference type="ARBA" id="ARBA00023315"/>
    </source>
</evidence>
<dbReference type="PANTHER" id="PTHR12497:SF0">
    <property type="entry name" value="TAFAZZIN"/>
    <property type="match status" value="1"/>
</dbReference>
<evidence type="ECO:0000256" key="8">
    <source>
        <dbReference type="ARBA" id="ARBA00023136"/>
    </source>
</evidence>
<dbReference type="EMBL" id="ML213591">
    <property type="protein sequence ID" value="TFK43269.1"/>
    <property type="molecule type" value="Genomic_DNA"/>
</dbReference>
<keyword evidence="8" id="KW-0472">Membrane</keyword>
<feature type="chain" id="PRO_5022897291" description="Tafazzin family protein" evidence="13">
    <location>
        <begin position="20"/>
        <end position="293"/>
    </location>
</feature>
<keyword evidence="4" id="KW-1000">Mitochondrion outer membrane</keyword>
<dbReference type="InterPro" id="IPR002123">
    <property type="entry name" value="Plipid/glycerol_acylTrfase"/>
</dbReference>
<evidence type="ECO:0000256" key="3">
    <source>
        <dbReference type="ARBA" id="ARBA00022679"/>
    </source>
</evidence>
<dbReference type="GO" id="GO:0007007">
    <property type="term" value="P:inner mitochondrial membrane organization"/>
    <property type="evidence" value="ECO:0007669"/>
    <property type="project" value="TreeGrafter"/>
</dbReference>
<dbReference type="CDD" id="cd07989">
    <property type="entry name" value="LPLAT_AGPAT-like"/>
    <property type="match status" value="1"/>
</dbReference>
<comment type="catalytic activity">
    <reaction evidence="11">
        <text>1'-[1,2-diacyl-sn-glycero-3-phospho],3'-[1-acyl-sn-glycero-3-phospho]-glycerol + a 1,2-diacyl-sn-glycero-3-phosphocholine = a cardiolipin + a 1-acyl-sn-glycero-3-phosphocholine</text>
        <dbReference type="Rhea" id="RHEA:33731"/>
        <dbReference type="ChEBI" id="CHEBI:57643"/>
        <dbReference type="ChEBI" id="CHEBI:58168"/>
        <dbReference type="ChEBI" id="CHEBI:62237"/>
        <dbReference type="ChEBI" id="CHEBI:64743"/>
    </reaction>
    <physiologicalReaction direction="left-to-right" evidence="11">
        <dbReference type="Rhea" id="RHEA:33732"/>
    </physiologicalReaction>
    <physiologicalReaction direction="right-to-left" evidence="11">
        <dbReference type="Rhea" id="RHEA:33733"/>
    </physiologicalReaction>
</comment>
<dbReference type="SMART" id="SM00563">
    <property type="entry name" value="PlsC"/>
    <property type="match status" value="1"/>
</dbReference>
<dbReference type="GO" id="GO:0005743">
    <property type="term" value="C:mitochondrial inner membrane"/>
    <property type="evidence" value="ECO:0007669"/>
    <property type="project" value="UniProtKB-SubCell"/>
</dbReference>
<evidence type="ECO:0000256" key="1">
    <source>
        <dbReference type="ARBA" id="ARBA00004137"/>
    </source>
</evidence>
<dbReference type="AlphaFoldDB" id="A0A5C3MCT3"/>
<proteinExistence type="inferred from homology"/>
<protein>
    <recommendedName>
        <fullName evidence="12">Tafazzin family protein</fullName>
    </recommendedName>
</protein>
<evidence type="ECO:0000256" key="7">
    <source>
        <dbReference type="ARBA" id="ARBA00023128"/>
    </source>
</evidence>
<feature type="domain" description="Phospholipid/glycerol acyltransferase" evidence="14">
    <location>
        <begin position="51"/>
        <end position="185"/>
    </location>
</feature>
<evidence type="ECO:0000256" key="13">
    <source>
        <dbReference type="SAM" id="SignalP"/>
    </source>
</evidence>
<evidence type="ECO:0000256" key="5">
    <source>
        <dbReference type="ARBA" id="ARBA00022792"/>
    </source>
</evidence>
<dbReference type="GO" id="GO:0005741">
    <property type="term" value="C:mitochondrial outer membrane"/>
    <property type="evidence" value="ECO:0007669"/>
    <property type="project" value="UniProtKB-SubCell"/>
</dbReference>
<keyword evidence="16" id="KW-1185">Reference proteome</keyword>
<evidence type="ECO:0000256" key="10">
    <source>
        <dbReference type="ARBA" id="ARBA00024323"/>
    </source>
</evidence>
<dbReference type="GO" id="GO:0035965">
    <property type="term" value="P:cardiolipin acyl-chain remodeling"/>
    <property type="evidence" value="ECO:0007669"/>
    <property type="project" value="TreeGrafter"/>
</dbReference>
<evidence type="ECO:0000256" key="2">
    <source>
        <dbReference type="ARBA" id="ARBA00010524"/>
    </source>
</evidence>
<gene>
    <name evidence="15" type="ORF">BDQ12DRAFT_642732</name>
</gene>
<evidence type="ECO:0000313" key="15">
    <source>
        <dbReference type="EMBL" id="TFK43269.1"/>
    </source>
</evidence>
<keyword evidence="13" id="KW-0732">Signal</keyword>
<comment type="similarity">
    <text evidence="2 12">Belongs to the taffazin family.</text>
</comment>
<name>A0A5C3MCT3_9AGAR</name>
<keyword evidence="9 15" id="KW-0012">Acyltransferase</keyword>
<dbReference type="Proteomes" id="UP000308652">
    <property type="component" value="Unassembled WGS sequence"/>
</dbReference>